<dbReference type="Proteomes" id="UP000606600">
    <property type="component" value="Unassembled WGS sequence"/>
</dbReference>
<dbReference type="RefSeq" id="WP_191189444.1">
    <property type="nucleotide sequence ID" value="NZ_JACWMY010000006.1"/>
</dbReference>
<evidence type="ECO:0000313" key="1">
    <source>
        <dbReference type="EMBL" id="MBD1364783.1"/>
    </source>
</evidence>
<dbReference type="GO" id="GO:0016740">
    <property type="term" value="F:transferase activity"/>
    <property type="evidence" value="ECO:0007669"/>
    <property type="project" value="UniProtKB-KW"/>
</dbReference>
<name>A0ABR7WR29_9SPHI</name>
<accession>A0ABR7WR29</accession>
<dbReference type="EMBL" id="JACWMY010000006">
    <property type="protein sequence ID" value="MBD1364783.1"/>
    <property type="molecule type" value="Genomic_DNA"/>
</dbReference>
<keyword evidence="2" id="KW-1185">Reference proteome</keyword>
<dbReference type="InterPro" id="IPR029044">
    <property type="entry name" value="Nucleotide-diphossugar_trans"/>
</dbReference>
<proteinExistence type="predicted"/>
<reference evidence="1 2" key="1">
    <citation type="submission" date="2020-09" db="EMBL/GenBank/DDBJ databases">
        <title>Novel species of Mucilaginibacter isolated from a glacier on the Tibetan Plateau.</title>
        <authorList>
            <person name="Liu Q."/>
            <person name="Xin Y.-H."/>
        </authorList>
    </citation>
    <scope>NUCLEOTIDE SEQUENCE [LARGE SCALE GENOMIC DNA]</scope>
    <source>
        <strain evidence="1 2">ZT4R22</strain>
    </source>
</reference>
<protein>
    <submittedName>
        <fullName evidence="1">Nucleotide-diphospho-sugar transferase</fullName>
    </submittedName>
</protein>
<comment type="caution">
    <text evidence="1">The sequence shown here is derived from an EMBL/GenBank/DDBJ whole genome shotgun (WGS) entry which is preliminary data.</text>
</comment>
<dbReference type="Gene3D" id="3.90.550.10">
    <property type="entry name" value="Spore Coat Polysaccharide Biosynthesis Protein SpsA, Chain A"/>
    <property type="match status" value="1"/>
</dbReference>
<dbReference type="SUPFAM" id="SSF53448">
    <property type="entry name" value="Nucleotide-diphospho-sugar transferases"/>
    <property type="match status" value="1"/>
</dbReference>
<sequence length="316" mass="36912">MSEIHPPYYTQSPVLFIVFNRPGLTARVFEKIKEAQPAKLYIAADGARNSREGEDELCRQTREVVSKIDWPCEVKTCYRENNLGCKEAVSSAVTWFFQQEEEGIVLEDDCLPVNGFFKFCDELLELYRHDTRIRHITGCNLQRGKKWGAASYYFSNITHVWGWAGWRRVWDGYDKELSQYSESEAEHQLANIFSHPMVVEDWTNTFKRVKAGEIDTWDYQYGFLNYFNNSLCIIPNQNLISNIGFGANSTHTSDANNPNANIPTEEIGSLTHPQYFLPEKQADFFTMDQDLSIAKRVRRNKRPNRRIKRWFKTLFK</sequence>
<organism evidence="1 2">
    <name type="scientific">Mucilaginibacter pankratovii</name>
    <dbReference type="NCBI Taxonomy" id="2772110"/>
    <lineage>
        <taxon>Bacteria</taxon>
        <taxon>Pseudomonadati</taxon>
        <taxon>Bacteroidota</taxon>
        <taxon>Sphingobacteriia</taxon>
        <taxon>Sphingobacteriales</taxon>
        <taxon>Sphingobacteriaceae</taxon>
        <taxon>Mucilaginibacter</taxon>
    </lineage>
</organism>
<evidence type="ECO:0000313" key="2">
    <source>
        <dbReference type="Proteomes" id="UP000606600"/>
    </source>
</evidence>
<keyword evidence="1" id="KW-0808">Transferase</keyword>
<gene>
    <name evidence="1" type="ORF">IDJ77_13260</name>
</gene>